<dbReference type="PROSITE" id="PS00137">
    <property type="entry name" value="SUBTILASE_HIS"/>
    <property type="match status" value="1"/>
</dbReference>
<feature type="active site" description="Charge relay system" evidence="5">
    <location>
        <position position="234"/>
    </location>
</feature>
<evidence type="ECO:0000259" key="8">
    <source>
        <dbReference type="Pfam" id="PF22148"/>
    </source>
</evidence>
<name>A0A0G0W7Y0_9BACT</name>
<dbReference type="Proteomes" id="UP000034664">
    <property type="component" value="Unassembled WGS sequence"/>
</dbReference>
<dbReference type="GO" id="GO:0004252">
    <property type="term" value="F:serine-type endopeptidase activity"/>
    <property type="evidence" value="ECO:0007669"/>
    <property type="project" value="UniProtKB-UniRule"/>
</dbReference>
<dbReference type="PANTHER" id="PTHR43806">
    <property type="entry name" value="PEPTIDASE S8"/>
    <property type="match status" value="1"/>
</dbReference>
<evidence type="ECO:0000256" key="4">
    <source>
        <dbReference type="ARBA" id="ARBA00022825"/>
    </source>
</evidence>
<organism evidence="9 10">
    <name type="scientific">Candidatus Roizmanbacteria bacterium GW2011_GWB1_40_7</name>
    <dbReference type="NCBI Taxonomy" id="1618482"/>
    <lineage>
        <taxon>Bacteria</taxon>
        <taxon>Candidatus Roizmaniibacteriota</taxon>
    </lineage>
</organism>
<evidence type="ECO:0000256" key="5">
    <source>
        <dbReference type="PROSITE-ProRule" id="PRU01240"/>
    </source>
</evidence>
<dbReference type="PANTHER" id="PTHR43806:SF11">
    <property type="entry name" value="CEREVISIN-RELATED"/>
    <property type="match status" value="1"/>
</dbReference>
<dbReference type="Pfam" id="PF22148">
    <property type="entry name" value="Fervidolysin_NPro-like"/>
    <property type="match status" value="1"/>
</dbReference>
<sequence length="563" mass="59168">MMFAKQSGNLPIHWPRLASLSLLLFIFVVAYVFVFQHGVLAKNNNNEEDAKIIKINRGGHEFHTSILKEVPDPQEGRPSRAGSLLVKFHSGISESEQDRIHRDVGALKVERLYLGKTRRVRVRESEVAQALAAYRGSTAVEYAVPDRIMRAVLAPNDPRFSEQWGMVKINAPAAWDITTSSPGARVAILDCGVYDSASSYISPDGSVGHPDVRDKVISRINFTTAPDADDFCNHGTHVAGIVAASTNNGIGVAGVGYDASIVNVKVLGDNGSGSFSWIINGILWAAGCDTDPCGARRAEIINMSLGATEPCDPLVQSAIDKAWAQGMVIVAAAGNSRASGAITPANCNNVIGVAASDSNDNKASFSNFGSGVDVAAPGVNILSTDYVGGYASFNGTSMASPHVAGQAALIWTTANNTGNNAIVNRIFQTANASALAGSTFGRIDVYSSVASNSSTPTPTLTLIPTSTPTPSPTPISCAAPTIISHSDTNPTRGGTVSFAWNPVAGASNYRVQRQNNSNSWSTRTTTSSTSFTGGDVSNDPNWRVFVYSGSCSPIPGPATVFDP</sequence>
<evidence type="ECO:0000313" key="10">
    <source>
        <dbReference type="Proteomes" id="UP000034664"/>
    </source>
</evidence>
<evidence type="ECO:0000256" key="1">
    <source>
        <dbReference type="ARBA" id="ARBA00011073"/>
    </source>
</evidence>
<evidence type="ECO:0000259" key="7">
    <source>
        <dbReference type="Pfam" id="PF00082"/>
    </source>
</evidence>
<dbReference type="Pfam" id="PF00082">
    <property type="entry name" value="Peptidase_S8"/>
    <property type="match status" value="1"/>
</dbReference>
<evidence type="ECO:0000256" key="2">
    <source>
        <dbReference type="ARBA" id="ARBA00022670"/>
    </source>
</evidence>
<feature type="region of interest" description="Disordered" evidence="6">
    <location>
        <begin position="514"/>
        <end position="534"/>
    </location>
</feature>
<dbReference type="Gene3D" id="2.60.40.10">
    <property type="entry name" value="Immunoglobulins"/>
    <property type="match status" value="1"/>
</dbReference>
<feature type="domain" description="Peptidase S8/S53" evidence="7">
    <location>
        <begin position="183"/>
        <end position="433"/>
    </location>
</feature>
<accession>A0A0G0W7Y0</accession>
<protein>
    <submittedName>
        <fullName evidence="9">Protease C2</fullName>
    </submittedName>
</protein>
<keyword evidence="4 5" id="KW-0720">Serine protease</keyword>
<keyword evidence="2 5" id="KW-0645">Protease</keyword>
<dbReference type="EMBL" id="LBZM01000030">
    <property type="protein sequence ID" value="KKR71337.1"/>
    <property type="molecule type" value="Genomic_DNA"/>
</dbReference>
<dbReference type="InterPro" id="IPR022398">
    <property type="entry name" value="Peptidase_S8_His-AS"/>
</dbReference>
<dbReference type="Gene3D" id="3.40.50.200">
    <property type="entry name" value="Peptidase S8/S53 domain"/>
    <property type="match status" value="1"/>
</dbReference>
<feature type="domain" description="Fervidolysin-like N-terminal prodomain" evidence="8">
    <location>
        <begin position="81"/>
        <end position="145"/>
    </location>
</feature>
<evidence type="ECO:0000313" key="9">
    <source>
        <dbReference type="EMBL" id="KKR71337.1"/>
    </source>
</evidence>
<dbReference type="InterPro" id="IPR054399">
    <property type="entry name" value="Fervidolysin-like_N_prodom"/>
</dbReference>
<reference evidence="9 10" key="1">
    <citation type="journal article" date="2015" name="Nature">
        <title>rRNA introns, odd ribosomes, and small enigmatic genomes across a large radiation of phyla.</title>
        <authorList>
            <person name="Brown C.T."/>
            <person name="Hug L.A."/>
            <person name="Thomas B.C."/>
            <person name="Sharon I."/>
            <person name="Castelle C.J."/>
            <person name="Singh A."/>
            <person name="Wilkins M.J."/>
            <person name="Williams K.H."/>
            <person name="Banfield J.F."/>
        </authorList>
    </citation>
    <scope>NUCLEOTIDE SEQUENCE [LARGE SCALE GENOMIC DNA]</scope>
</reference>
<dbReference type="InterPro" id="IPR050131">
    <property type="entry name" value="Peptidase_S8_subtilisin-like"/>
</dbReference>
<dbReference type="InterPro" id="IPR023828">
    <property type="entry name" value="Peptidase_S8_Ser-AS"/>
</dbReference>
<gene>
    <name evidence="9" type="ORF">UU14_C0030G0011</name>
</gene>
<feature type="compositionally biased region" description="Low complexity" evidence="6">
    <location>
        <begin position="515"/>
        <end position="532"/>
    </location>
</feature>
<dbReference type="InterPro" id="IPR000209">
    <property type="entry name" value="Peptidase_S8/S53_dom"/>
</dbReference>
<dbReference type="AlphaFoldDB" id="A0A0G0W7Y0"/>
<dbReference type="PROSITE" id="PS51892">
    <property type="entry name" value="SUBTILASE"/>
    <property type="match status" value="1"/>
</dbReference>
<evidence type="ECO:0000256" key="3">
    <source>
        <dbReference type="ARBA" id="ARBA00022801"/>
    </source>
</evidence>
<evidence type="ECO:0000256" key="6">
    <source>
        <dbReference type="SAM" id="MobiDB-lite"/>
    </source>
</evidence>
<dbReference type="InterPro" id="IPR015500">
    <property type="entry name" value="Peptidase_S8_subtilisin-rel"/>
</dbReference>
<dbReference type="GO" id="GO:0006508">
    <property type="term" value="P:proteolysis"/>
    <property type="evidence" value="ECO:0007669"/>
    <property type="project" value="UniProtKB-KW"/>
</dbReference>
<comment type="similarity">
    <text evidence="1 5">Belongs to the peptidase S8 family.</text>
</comment>
<feature type="active site" description="Charge relay system" evidence="5">
    <location>
        <position position="397"/>
    </location>
</feature>
<feature type="active site" description="Charge relay system" evidence="5">
    <location>
        <position position="190"/>
    </location>
</feature>
<keyword evidence="3 5" id="KW-0378">Hydrolase</keyword>
<dbReference type="InterPro" id="IPR013783">
    <property type="entry name" value="Ig-like_fold"/>
</dbReference>
<comment type="caution">
    <text evidence="9">The sequence shown here is derived from an EMBL/GenBank/DDBJ whole genome shotgun (WGS) entry which is preliminary data.</text>
</comment>
<dbReference type="PROSITE" id="PS00138">
    <property type="entry name" value="SUBTILASE_SER"/>
    <property type="match status" value="1"/>
</dbReference>
<dbReference type="PRINTS" id="PR00723">
    <property type="entry name" value="SUBTILISIN"/>
</dbReference>
<proteinExistence type="inferred from homology"/>
<dbReference type="SUPFAM" id="SSF52743">
    <property type="entry name" value="Subtilisin-like"/>
    <property type="match status" value="1"/>
</dbReference>
<dbReference type="InterPro" id="IPR036852">
    <property type="entry name" value="Peptidase_S8/S53_dom_sf"/>
</dbReference>